<dbReference type="Gene3D" id="1.10.3210.10">
    <property type="entry name" value="Hypothetical protein af1432"/>
    <property type="match status" value="2"/>
</dbReference>
<reference evidence="2 3" key="1">
    <citation type="submission" date="2017-02" db="EMBL/GenBank/DDBJ databases">
        <authorList>
            <person name="Peterson S.W."/>
        </authorList>
    </citation>
    <scope>NUCLEOTIDE SEQUENCE [LARGE SCALE GENOMIC DNA]</scope>
    <source>
        <strain evidence="2 3">ATCC 17233</strain>
    </source>
</reference>
<dbReference type="AlphaFoldDB" id="A0A1T4JXV0"/>
<sequence>MRINLNEILYAVSFAFDATEAEYYERIRNNGISTIGETSILRADNVRFSYKDHRNVVVTVGHSKRIAALSILIGKEMGLDDKKLIDLAAFAVLHDNALTEVIQEENQYKIYNNGIGYSDEDYNIRCSTIGEKNTSLLPFRTNNRDVILFHNENADGSGPFGRHYENTPIKAQIIHLANNVDTHCDLTTISKENHQEICDYVRANSGMLFSVDVSAAFLKIFKPKVLGLLSFANINSFLRSSIKRHDDEYSYSEVDNLATLLARIVDFKSHYTCRHSIGVAQKAKVMAEYYNFPDDKVSKYYLAGALHDIGKLMVSIDILDKPDRLSDQEFEKMKSHAYYTYSILKDIKGMKDIAVWASHHHEKLNGTGYPFHLTGDVLSHEERLMTCCDIYQALAEERIYKEAYPHDKIIAIMNSCAEKNEIDANIVRDIDKVFRDYDFSKF</sequence>
<dbReference type="Proteomes" id="UP000189857">
    <property type="component" value="Unassembled WGS sequence"/>
</dbReference>
<name>A0A1T4JXV0_9FIRM</name>
<dbReference type="InterPro" id="IPR037522">
    <property type="entry name" value="HD_GYP_dom"/>
</dbReference>
<proteinExistence type="predicted"/>
<dbReference type="PROSITE" id="PS51832">
    <property type="entry name" value="HD_GYP"/>
    <property type="match status" value="1"/>
</dbReference>
<dbReference type="SMART" id="SM00471">
    <property type="entry name" value="HDc"/>
    <property type="match status" value="2"/>
</dbReference>
<dbReference type="PANTHER" id="PTHR43155">
    <property type="entry name" value="CYCLIC DI-GMP PHOSPHODIESTERASE PA4108-RELATED"/>
    <property type="match status" value="1"/>
</dbReference>
<dbReference type="RefSeq" id="WP_078785717.1">
    <property type="nucleotide sequence ID" value="NZ_CACZYW010000011.1"/>
</dbReference>
<dbReference type="PANTHER" id="PTHR43155:SF1">
    <property type="entry name" value="3'3'-CGAMP-SPECIFIC PHOSPHODIESTERASE 1"/>
    <property type="match status" value="1"/>
</dbReference>
<feature type="domain" description="HD-GYP" evidence="1">
    <location>
        <begin position="250"/>
        <end position="442"/>
    </location>
</feature>
<gene>
    <name evidence="2" type="ORF">SAMN02745110_00019</name>
</gene>
<dbReference type="InterPro" id="IPR003607">
    <property type="entry name" value="HD/PDEase_dom"/>
</dbReference>
<dbReference type="CDD" id="cd00077">
    <property type="entry name" value="HDc"/>
    <property type="match status" value="2"/>
</dbReference>
<keyword evidence="3" id="KW-1185">Reference proteome</keyword>
<dbReference type="OrthoDB" id="9804747at2"/>
<accession>A0A1T4JXV0</accession>
<dbReference type="EMBL" id="FUXA01000003">
    <property type="protein sequence ID" value="SJZ35020.1"/>
    <property type="molecule type" value="Genomic_DNA"/>
</dbReference>
<evidence type="ECO:0000313" key="3">
    <source>
        <dbReference type="Proteomes" id="UP000189857"/>
    </source>
</evidence>
<dbReference type="Pfam" id="PF13487">
    <property type="entry name" value="HD_5"/>
    <property type="match status" value="1"/>
</dbReference>
<protein>
    <submittedName>
        <fullName evidence="2">HD-GYP domain, c-di-GMP phosphodiesterase class II (Or its inactivated variant)</fullName>
    </submittedName>
</protein>
<dbReference type="SUPFAM" id="SSF109604">
    <property type="entry name" value="HD-domain/PDEase-like"/>
    <property type="match status" value="2"/>
</dbReference>
<evidence type="ECO:0000313" key="2">
    <source>
        <dbReference type="EMBL" id="SJZ35020.1"/>
    </source>
</evidence>
<evidence type="ECO:0000259" key="1">
    <source>
        <dbReference type="PROSITE" id="PS51832"/>
    </source>
</evidence>
<organism evidence="2 3">
    <name type="scientific">Eubacterium ruminantium</name>
    <dbReference type="NCBI Taxonomy" id="42322"/>
    <lineage>
        <taxon>Bacteria</taxon>
        <taxon>Bacillati</taxon>
        <taxon>Bacillota</taxon>
        <taxon>Clostridia</taxon>
        <taxon>Eubacteriales</taxon>
        <taxon>Eubacteriaceae</taxon>
        <taxon>Eubacterium</taxon>
    </lineage>
</organism>